<sequence>MLPGLVSITLQHHRFHIVVQDFLRYTAEEAERIAVTGFQRVVAHVVGELDVKHSAVPQNSNEHMQGGFAVSHGPPVNLHLPSGLGFEANDRFSLCREGL</sequence>
<evidence type="ECO:0000313" key="2">
    <source>
        <dbReference type="Proteomes" id="UP000254340"/>
    </source>
</evidence>
<reference evidence="1 2" key="1">
    <citation type="submission" date="2018-06" db="EMBL/GenBank/DDBJ databases">
        <authorList>
            <consortium name="Pathogen Informatics"/>
            <person name="Doyle S."/>
        </authorList>
    </citation>
    <scope>NUCLEOTIDE SEQUENCE [LARGE SCALE GENOMIC DNA]</scope>
    <source>
        <strain evidence="1 2">NCTC5047</strain>
    </source>
</reference>
<protein>
    <submittedName>
        <fullName evidence="1">Uncharacterized protein</fullName>
    </submittedName>
</protein>
<gene>
    <name evidence="1" type="ORF">NCTC5047_03915</name>
</gene>
<dbReference type="Proteomes" id="UP000254340">
    <property type="component" value="Unassembled WGS sequence"/>
</dbReference>
<proteinExistence type="predicted"/>
<organism evidence="1 2">
    <name type="scientific">Klebsiella pneumoniae</name>
    <dbReference type="NCBI Taxonomy" id="573"/>
    <lineage>
        <taxon>Bacteria</taxon>
        <taxon>Pseudomonadati</taxon>
        <taxon>Pseudomonadota</taxon>
        <taxon>Gammaproteobacteria</taxon>
        <taxon>Enterobacterales</taxon>
        <taxon>Enterobacteriaceae</taxon>
        <taxon>Klebsiella/Raoultella group</taxon>
        <taxon>Klebsiella</taxon>
        <taxon>Klebsiella pneumoniae complex</taxon>
    </lineage>
</organism>
<dbReference type="AlphaFoldDB" id="A0A377XM28"/>
<name>A0A377XM28_KLEPN</name>
<dbReference type="EMBL" id="UGLH01000006">
    <property type="protein sequence ID" value="STT82931.1"/>
    <property type="molecule type" value="Genomic_DNA"/>
</dbReference>
<accession>A0A377XM28</accession>
<evidence type="ECO:0000313" key="1">
    <source>
        <dbReference type="EMBL" id="STT82931.1"/>
    </source>
</evidence>